<evidence type="ECO:0000259" key="1">
    <source>
        <dbReference type="Pfam" id="PF14213"/>
    </source>
</evidence>
<dbReference type="EMBL" id="SGFE01000009">
    <property type="protein sequence ID" value="RZI32576.1"/>
    <property type="molecule type" value="Genomic_DNA"/>
</dbReference>
<protein>
    <submittedName>
        <fullName evidence="2">DUF4325 domain-containing protein</fullName>
    </submittedName>
</protein>
<reference evidence="2 3" key="1">
    <citation type="submission" date="2019-02" db="EMBL/GenBank/DDBJ databases">
        <title>Pseudomonas spp from wheat grain.</title>
        <authorList>
            <person name="Cho G.-S."/>
            <person name="Franz C.M.A.P."/>
        </authorList>
    </citation>
    <scope>NUCLEOTIDE SEQUENCE [LARGE SCALE GENOMIC DNA]</scope>
    <source>
        <strain evidence="2 3">133NRW</strain>
    </source>
</reference>
<dbReference type="Proteomes" id="UP000293369">
    <property type="component" value="Unassembled WGS sequence"/>
</dbReference>
<gene>
    <name evidence="2" type="ORF">EUX57_06415</name>
</gene>
<sequence length="120" mass="13161">MRTINIVYAYIAEGSAMQTQINLAAGSETIRTLGMRASATPYRKEIERCLDTGYSVAIDFSGKDATQSFVDELIGGLILKRGRTVLSSLSFQNCPDDVKSIIKFVVNDRAHQLKTEQAVA</sequence>
<dbReference type="InterPro" id="IPR025474">
    <property type="entry name" value="DUF4325"/>
</dbReference>
<evidence type="ECO:0000313" key="2">
    <source>
        <dbReference type="EMBL" id="RZI32576.1"/>
    </source>
</evidence>
<proteinExistence type="predicted"/>
<feature type="domain" description="DUF4325" evidence="1">
    <location>
        <begin position="43"/>
        <end position="98"/>
    </location>
</feature>
<accession>A0A4Q7D1H1</accession>
<name>A0A4Q7D1H1_9PSED</name>
<comment type="caution">
    <text evidence="2">The sequence shown here is derived from an EMBL/GenBank/DDBJ whole genome shotgun (WGS) entry which is preliminary data.</text>
</comment>
<dbReference type="Pfam" id="PF14213">
    <property type="entry name" value="DUF4325"/>
    <property type="match status" value="1"/>
</dbReference>
<evidence type="ECO:0000313" key="3">
    <source>
        <dbReference type="Proteomes" id="UP000293369"/>
    </source>
</evidence>
<dbReference type="AlphaFoldDB" id="A0A4Q7D1H1"/>
<organism evidence="2 3">
    <name type="scientific">Pseudomonas orientalis</name>
    <dbReference type="NCBI Taxonomy" id="76758"/>
    <lineage>
        <taxon>Bacteria</taxon>
        <taxon>Pseudomonadati</taxon>
        <taxon>Pseudomonadota</taxon>
        <taxon>Gammaproteobacteria</taxon>
        <taxon>Pseudomonadales</taxon>
        <taxon>Pseudomonadaceae</taxon>
        <taxon>Pseudomonas</taxon>
    </lineage>
</organism>